<dbReference type="EMBL" id="JACHGT010000015">
    <property type="protein sequence ID" value="MBB6038238.1"/>
    <property type="molecule type" value="Genomic_DNA"/>
</dbReference>
<keyword evidence="1" id="KW-0233">DNA recombination</keyword>
<dbReference type="Proteomes" id="UP000548476">
    <property type="component" value="Unassembled WGS sequence"/>
</dbReference>
<dbReference type="RefSeq" id="WP_184791025.1">
    <property type="nucleotide sequence ID" value="NZ_BONT01000047.1"/>
</dbReference>
<accession>A0A841FWX8</accession>
<gene>
    <name evidence="4" type="ORF">HNR73_006118</name>
</gene>
<dbReference type="Gene3D" id="1.10.443.10">
    <property type="entry name" value="Intergrase catalytic core"/>
    <property type="match status" value="1"/>
</dbReference>
<evidence type="ECO:0000256" key="1">
    <source>
        <dbReference type="ARBA" id="ARBA00023172"/>
    </source>
</evidence>
<dbReference type="InterPro" id="IPR002104">
    <property type="entry name" value="Integrase_catalytic"/>
</dbReference>
<dbReference type="InterPro" id="IPR013762">
    <property type="entry name" value="Integrase-like_cat_sf"/>
</dbReference>
<organism evidence="4 5">
    <name type="scientific">Phytomonospora endophytica</name>
    <dbReference type="NCBI Taxonomy" id="714109"/>
    <lineage>
        <taxon>Bacteria</taxon>
        <taxon>Bacillati</taxon>
        <taxon>Actinomycetota</taxon>
        <taxon>Actinomycetes</taxon>
        <taxon>Micromonosporales</taxon>
        <taxon>Micromonosporaceae</taxon>
        <taxon>Phytomonospora</taxon>
    </lineage>
</organism>
<name>A0A841FWX8_9ACTN</name>
<sequence>MNTSHDVSIYKVEHRKDSRRRPYRVRWRVAGAPKPFWEQFAKERQAENFRSGLVAATDRGEAFDVDSGYPVSIAAKRLEEAKRANAVSTYVHFVEYIDHKWPVSAGNRRKALAEVLTDVMCHLLPDRPDRPSESVLRRALFRRAFNTRDRNLALPKNASDAERFVEQELGDVVTWVKTHAPPLTVLTDLAALRKLLDAMARLQNGKSASPAYFSKRRRILYNLFKFAVTNKHLTAVPLDDPDLKWVKPSDFEVEDAIDPRSVGNVDQVERMLTAVSYVGRTQGPRFVAFFACVFYAMARPEEVADLRKDQCELPEKGWGRLLFAGAAAVPGAAWTDDGEAHELRALKHRSRSAVRIVPIPPRLVTLLRQHIETFKVAADGRLFRTINRGRILPSTWWRVWSKARDYGLSPIDRASLLLKWAYLLRASGVTARLYAGVPDRQVAEWAGHSVEVLQRVYSRILEGFDTKWHSKMDGVFGGDGPDEAEDPDPGQSPDTPRT</sequence>
<comment type="caution">
    <text evidence="4">The sequence shown here is derived from an EMBL/GenBank/DDBJ whole genome shotgun (WGS) entry which is preliminary data.</text>
</comment>
<evidence type="ECO:0000256" key="2">
    <source>
        <dbReference type="SAM" id="MobiDB-lite"/>
    </source>
</evidence>
<dbReference type="SUPFAM" id="SSF56349">
    <property type="entry name" value="DNA breaking-rejoining enzymes"/>
    <property type="match status" value="1"/>
</dbReference>
<dbReference type="AlphaFoldDB" id="A0A841FWX8"/>
<dbReference type="PANTHER" id="PTHR30349:SF64">
    <property type="entry name" value="PROPHAGE INTEGRASE INTD-RELATED"/>
    <property type="match status" value="1"/>
</dbReference>
<proteinExistence type="predicted"/>
<dbReference type="InterPro" id="IPR011010">
    <property type="entry name" value="DNA_brk_join_enz"/>
</dbReference>
<evidence type="ECO:0000313" key="4">
    <source>
        <dbReference type="EMBL" id="MBB6038238.1"/>
    </source>
</evidence>
<evidence type="ECO:0000313" key="5">
    <source>
        <dbReference type="Proteomes" id="UP000548476"/>
    </source>
</evidence>
<dbReference type="GO" id="GO:0015074">
    <property type="term" value="P:DNA integration"/>
    <property type="evidence" value="ECO:0007669"/>
    <property type="project" value="InterPro"/>
</dbReference>
<evidence type="ECO:0000259" key="3">
    <source>
        <dbReference type="PROSITE" id="PS51898"/>
    </source>
</evidence>
<feature type="region of interest" description="Disordered" evidence="2">
    <location>
        <begin position="475"/>
        <end position="498"/>
    </location>
</feature>
<feature type="domain" description="Tyr recombinase" evidence="3">
    <location>
        <begin position="258"/>
        <end position="473"/>
    </location>
</feature>
<protein>
    <recommendedName>
        <fullName evidence="3">Tyr recombinase domain-containing protein</fullName>
    </recommendedName>
</protein>
<dbReference type="PANTHER" id="PTHR30349">
    <property type="entry name" value="PHAGE INTEGRASE-RELATED"/>
    <property type="match status" value="1"/>
</dbReference>
<keyword evidence="5" id="KW-1185">Reference proteome</keyword>
<dbReference type="PROSITE" id="PS51898">
    <property type="entry name" value="TYR_RECOMBINASE"/>
    <property type="match status" value="1"/>
</dbReference>
<dbReference type="InterPro" id="IPR050090">
    <property type="entry name" value="Tyrosine_recombinase_XerCD"/>
</dbReference>
<dbReference type="GO" id="GO:0006310">
    <property type="term" value="P:DNA recombination"/>
    <property type="evidence" value="ECO:0007669"/>
    <property type="project" value="UniProtKB-KW"/>
</dbReference>
<reference evidence="4 5" key="1">
    <citation type="submission" date="2020-08" db="EMBL/GenBank/DDBJ databases">
        <title>Genomic Encyclopedia of Type Strains, Phase IV (KMG-IV): sequencing the most valuable type-strain genomes for metagenomic binning, comparative biology and taxonomic classification.</title>
        <authorList>
            <person name="Goeker M."/>
        </authorList>
    </citation>
    <scope>NUCLEOTIDE SEQUENCE [LARGE SCALE GENOMIC DNA]</scope>
    <source>
        <strain evidence="4 5">YIM 65646</strain>
    </source>
</reference>
<dbReference type="GO" id="GO:0003677">
    <property type="term" value="F:DNA binding"/>
    <property type="evidence" value="ECO:0007669"/>
    <property type="project" value="InterPro"/>
</dbReference>